<accession>A0A1H3VJQ7</accession>
<dbReference type="AlphaFoldDB" id="A0A1H3VJQ7"/>
<dbReference type="InterPro" id="IPR001296">
    <property type="entry name" value="Glyco_trans_1"/>
</dbReference>
<reference evidence="7" key="1">
    <citation type="submission" date="2016-10" db="EMBL/GenBank/DDBJ databases">
        <authorList>
            <person name="Varghese N."/>
            <person name="Submissions S."/>
        </authorList>
    </citation>
    <scope>NUCLEOTIDE SEQUENCE [LARGE SCALE GENOMIC DNA]</scope>
    <source>
        <strain evidence="7">KPR-1</strain>
    </source>
</reference>
<organism evidence="6 7">
    <name type="scientific">Bowdeniella nasicola</name>
    <dbReference type="NCBI Taxonomy" id="208480"/>
    <lineage>
        <taxon>Bacteria</taxon>
        <taxon>Bacillati</taxon>
        <taxon>Actinomycetota</taxon>
        <taxon>Actinomycetes</taxon>
        <taxon>Actinomycetales</taxon>
        <taxon>Actinomycetaceae</taxon>
        <taxon>Bowdeniella</taxon>
    </lineage>
</organism>
<dbReference type="OrthoDB" id="3657271at2"/>
<evidence type="ECO:0000259" key="4">
    <source>
        <dbReference type="Pfam" id="PF13439"/>
    </source>
</evidence>
<dbReference type="GO" id="GO:0016757">
    <property type="term" value="F:glycosyltransferase activity"/>
    <property type="evidence" value="ECO:0007669"/>
    <property type="project" value="UniProtKB-KW"/>
</dbReference>
<dbReference type="Pfam" id="PF13439">
    <property type="entry name" value="Glyco_transf_4"/>
    <property type="match status" value="1"/>
</dbReference>
<dbReference type="InterPro" id="IPR028098">
    <property type="entry name" value="Glyco_trans_4-like_N"/>
</dbReference>
<evidence type="ECO:0000256" key="2">
    <source>
        <dbReference type="ARBA" id="ARBA00022679"/>
    </source>
</evidence>
<evidence type="ECO:0000259" key="3">
    <source>
        <dbReference type="Pfam" id="PF00534"/>
    </source>
</evidence>
<dbReference type="SUPFAM" id="SSF53756">
    <property type="entry name" value="UDP-Glycosyltransferase/glycogen phosphorylase"/>
    <property type="match status" value="2"/>
</dbReference>
<name>A0A1H3VJQ7_9ACTO</name>
<dbReference type="Pfam" id="PF00534">
    <property type="entry name" value="Glycos_transf_1"/>
    <property type="match status" value="1"/>
</dbReference>
<keyword evidence="7" id="KW-1185">Reference proteome</keyword>
<dbReference type="EMBL" id="FNQV01000001">
    <property type="protein sequence ID" value="SDZ75006.1"/>
    <property type="molecule type" value="Genomic_DNA"/>
</dbReference>
<feature type="domain" description="Glycosyl transferase family 1" evidence="3">
    <location>
        <begin position="199"/>
        <end position="344"/>
    </location>
</feature>
<dbReference type="RefSeq" id="WP_092560919.1">
    <property type="nucleotide sequence ID" value="NZ_FNQV01000001.1"/>
</dbReference>
<keyword evidence="2 6" id="KW-0808">Transferase</keyword>
<evidence type="ECO:0000313" key="6">
    <source>
        <dbReference type="EMBL" id="SDZ75006.1"/>
    </source>
</evidence>
<evidence type="ECO:0000259" key="5">
    <source>
        <dbReference type="Pfam" id="PF13579"/>
    </source>
</evidence>
<feature type="domain" description="Glycosyltransferase subfamily 4-like N-terminal" evidence="4">
    <location>
        <begin position="23"/>
        <end position="176"/>
    </location>
</feature>
<gene>
    <name evidence="6" type="ORF">SAMN02910418_00108</name>
</gene>
<dbReference type="Gene3D" id="3.40.50.2000">
    <property type="entry name" value="Glycogen Phosphorylase B"/>
    <property type="match status" value="4"/>
</dbReference>
<dbReference type="InterPro" id="IPR050194">
    <property type="entry name" value="Glycosyltransferase_grp1"/>
</dbReference>
<sequence length="780" mass="85980">MHVLWTPSWFPTTDQPLNGSFFAEQVKMLRQDGLTVGVIALNPRTAWHHRPGSFSIDREDQVVHQDLPMVPKGIVPGDGKIIEVYAKRLAKIYEREFGIPDVIHAHSVFPGILVARALANYWNVPYGLTEHRPSSLTRNPKGFRYAMIRDAVVGANFRYAVSPDFAARLSEYYDSPEFGVMSLPVPAAFFEQPLHHTSDDVFTFVHVSHLDRNKRVEETIAAFNEVHKKFPHTRLLIVGGRPERMAELRAFTSILDCQDAVEFAGRVSRDEMPAQMNRGDCLLLFSAREAGGTVFAEAQSMGIPCIATATPGGRHMASDGVGMVVPIDDRPSFILAMETMVEDAREGNILPAAEIRQRAWERSSSSVFIERHEKAYDDAMNHRGRQADVLFVSRIHLPEAAAASLRIDAVERAVRAAGARVRVLTSRPPKNSPALAHEVDVERVPVLRDKEDYVRGYVPYMSFDIQAMLRSLVRAKPDIAVIEPPPTTGTVMRLVSMIKRFPYIWYAADVWSDASESTGAPDIVVKAVRAMERFTISGAAGVVAVSEGVADRVRELGGKNIQVSPNGADTSIFRPDGPVVPDEERAELGVVHPYFIYAGTASEWQGAELFVEAFDDVLRSHPEVQMVFLARGSSLARINELATELVDRHGEKPVVVVDPVTPEKAAQWQRGAIGALVSIVPGLGYDFAYPTKVLTALACGTPVVYAGPGPARDDITVHDLGLVADYTRESVANALQDCLALSEDSEGRLHRAAWVEDKRSMAAMGQDVARFVLDLAQPER</sequence>
<protein>
    <submittedName>
        <fullName evidence="6">Glycosyltransferase involved in cell wall bisynthesis</fullName>
    </submittedName>
</protein>
<dbReference type="Pfam" id="PF13579">
    <property type="entry name" value="Glyco_trans_4_4"/>
    <property type="match status" value="1"/>
</dbReference>
<dbReference type="GO" id="GO:1901137">
    <property type="term" value="P:carbohydrate derivative biosynthetic process"/>
    <property type="evidence" value="ECO:0007669"/>
    <property type="project" value="UniProtKB-ARBA"/>
</dbReference>
<dbReference type="PANTHER" id="PTHR45947">
    <property type="entry name" value="SULFOQUINOVOSYL TRANSFERASE SQD2"/>
    <property type="match status" value="1"/>
</dbReference>
<evidence type="ECO:0000313" key="7">
    <source>
        <dbReference type="Proteomes" id="UP000199288"/>
    </source>
</evidence>
<proteinExistence type="predicted"/>
<dbReference type="PANTHER" id="PTHR45947:SF3">
    <property type="entry name" value="SULFOQUINOVOSYL TRANSFERASE SQD2"/>
    <property type="match status" value="1"/>
</dbReference>
<keyword evidence="1" id="KW-0328">Glycosyltransferase</keyword>
<feature type="domain" description="Glycosyltransferase subfamily 4-like N-terminal" evidence="5">
    <location>
        <begin position="411"/>
        <end position="567"/>
    </location>
</feature>
<evidence type="ECO:0000256" key="1">
    <source>
        <dbReference type="ARBA" id="ARBA00022676"/>
    </source>
</evidence>
<dbReference type="Pfam" id="PF13692">
    <property type="entry name" value="Glyco_trans_1_4"/>
    <property type="match status" value="1"/>
</dbReference>
<dbReference type="Proteomes" id="UP000199288">
    <property type="component" value="Unassembled WGS sequence"/>
</dbReference>